<dbReference type="OrthoDB" id="5818055at2759"/>
<accession>A0A0B2V2S6</accession>
<dbReference type="AlphaFoldDB" id="A0A0B2V2S6"/>
<proteinExistence type="predicted"/>
<dbReference type="EMBL" id="JPKZ01002625">
    <property type="protein sequence ID" value="KHN75769.1"/>
    <property type="molecule type" value="Genomic_DNA"/>
</dbReference>
<evidence type="ECO:0000313" key="3">
    <source>
        <dbReference type="Proteomes" id="UP000031036"/>
    </source>
</evidence>
<evidence type="ECO:0000313" key="2">
    <source>
        <dbReference type="EMBL" id="KHN75769.1"/>
    </source>
</evidence>
<gene>
    <name evidence="2" type="ORF">Tcan_02943</name>
</gene>
<name>A0A0B2V2S6_TOXCA</name>
<sequence>MGKKKANRIEPVIPTNLKANITSKMRQENETPETFENVVVPEIKHRTEQRLSAIMECVSRTALPPKINALNDVEMSRMIAGKILPVESKEMVPPPSIYGQHETQLTKTLIKDMVNQYFENTRDDIDLMLQISRQGAYPRVHMELRPSSTLDVGPPSNHATQAENMSNGTHTDTTTANEPINGYFEMAYSYLTALRKVREFVLSVEQS</sequence>
<feature type="region of interest" description="Disordered" evidence="1">
    <location>
        <begin position="146"/>
        <end position="176"/>
    </location>
</feature>
<feature type="compositionally biased region" description="Polar residues" evidence="1">
    <location>
        <begin position="157"/>
        <end position="176"/>
    </location>
</feature>
<evidence type="ECO:0000256" key="1">
    <source>
        <dbReference type="SAM" id="MobiDB-lite"/>
    </source>
</evidence>
<reference evidence="2 3" key="1">
    <citation type="submission" date="2014-11" db="EMBL/GenBank/DDBJ databases">
        <title>Genetic blueprint of the zoonotic pathogen Toxocara canis.</title>
        <authorList>
            <person name="Zhu X.-Q."/>
            <person name="Korhonen P.K."/>
            <person name="Cai H."/>
            <person name="Young N.D."/>
            <person name="Nejsum P."/>
            <person name="von Samson-Himmelstjerna G."/>
            <person name="Boag P.R."/>
            <person name="Tan P."/>
            <person name="Li Q."/>
            <person name="Min J."/>
            <person name="Yang Y."/>
            <person name="Wang X."/>
            <person name="Fang X."/>
            <person name="Hall R.S."/>
            <person name="Hofmann A."/>
            <person name="Sternberg P.W."/>
            <person name="Jex A.R."/>
            <person name="Gasser R.B."/>
        </authorList>
    </citation>
    <scope>NUCLEOTIDE SEQUENCE [LARGE SCALE GENOMIC DNA]</scope>
    <source>
        <strain evidence="2">PN_DK_2014</strain>
    </source>
</reference>
<protein>
    <submittedName>
        <fullName evidence="2">Uncharacterized protein</fullName>
    </submittedName>
</protein>
<organism evidence="2 3">
    <name type="scientific">Toxocara canis</name>
    <name type="common">Canine roundworm</name>
    <dbReference type="NCBI Taxonomy" id="6265"/>
    <lineage>
        <taxon>Eukaryota</taxon>
        <taxon>Metazoa</taxon>
        <taxon>Ecdysozoa</taxon>
        <taxon>Nematoda</taxon>
        <taxon>Chromadorea</taxon>
        <taxon>Rhabditida</taxon>
        <taxon>Spirurina</taxon>
        <taxon>Ascaridomorpha</taxon>
        <taxon>Ascaridoidea</taxon>
        <taxon>Toxocaridae</taxon>
        <taxon>Toxocara</taxon>
    </lineage>
</organism>
<keyword evidence="3" id="KW-1185">Reference proteome</keyword>
<comment type="caution">
    <text evidence="2">The sequence shown here is derived from an EMBL/GenBank/DDBJ whole genome shotgun (WGS) entry which is preliminary data.</text>
</comment>
<dbReference type="Proteomes" id="UP000031036">
    <property type="component" value="Unassembled WGS sequence"/>
</dbReference>